<feature type="transmembrane region" description="Helical" evidence="1">
    <location>
        <begin position="197"/>
        <end position="227"/>
    </location>
</feature>
<evidence type="ECO:0008006" key="4">
    <source>
        <dbReference type="Google" id="ProtNLM"/>
    </source>
</evidence>
<protein>
    <recommendedName>
        <fullName evidence="4">YfhO family protein</fullName>
    </recommendedName>
</protein>
<feature type="transmembrane region" description="Helical" evidence="1">
    <location>
        <begin position="361"/>
        <end position="378"/>
    </location>
</feature>
<comment type="caution">
    <text evidence="2">The sequence shown here is derived from an EMBL/GenBank/DDBJ whole genome shotgun (WGS) entry which is preliminary data.</text>
</comment>
<feature type="transmembrane region" description="Helical" evidence="1">
    <location>
        <begin position="331"/>
        <end position="349"/>
    </location>
</feature>
<dbReference type="PANTHER" id="PTHR38454:SF1">
    <property type="entry name" value="INTEGRAL MEMBRANE PROTEIN"/>
    <property type="match status" value="1"/>
</dbReference>
<dbReference type="RefSeq" id="WP_118488304.1">
    <property type="nucleotide sequence ID" value="NZ_JADNLD010000010.1"/>
</dbReference>
<evidence type="ECO:0000256" key="1">
    <source>
        <dbReference type="SAM" id="Phobius"/>
    </source>
</evidence>
<feature type="transmembrane region" description="Helical" evidence="1">
    <location>
        <begin position="414"/>
        <end position="433"/>
    </location>
</feature>
<feature type="transmembrane region" description="Helical" evidence="1">
    <location>
        <begin position="390"/>
        <end position="408"/>
    </location>
</feature>
<keyword evidence="1" id="KW-0472">Membrane</keyword>
<keyword evidence="1" id="KW-1133">Transmembrane helix</keyword>
<dbReference type="PANTHER" id="PTHR38454">
    <property type="entry name" value="INTEGRAL MEMBRANE PROTEIN-RELATED"/>
    <property type="match status" value="1"/>
</dbReference>
<feature type="transmembrane region" description="Helical" evidence="1">
    <location>
        <begin position="120"/>
        <end position="140"/>
    </location>
</feature>
<name>A0A3R6K9D2_9FIRM</name>
<reference evidence="2 3" key="1">
    <citation type="submission" date="2018-08" db="EMBL/GenBank/DDBJ databases">
        <title>A genome reference for cultivated species of the human gut microbiota.</title>
        <authorList>
            <person name="Zou Y."/>
            <person name="Xue W."/>
            <person name="Luo G."/>
        </authorList>
    </citation>
    <scope>NUCLEOTIDE SEQUENCE [LARGE SCALE GENOMIC DNA]</scope>
    <source>
        <strain evidence="2 3">AF31-21AC</strain>
    </source>
</reference>
<dbReference type="Proteomes" id="UP000283586">
    <property type="component" value="Unassembled WGS sequence"/>
</dbReference>
<gene>
    <name evidence="2" type="ORF">DWZ31_04555</name>
</gene>
<dbReference type="EMBL" id="QRQN01000004">
    <property type="protein sequence ID" value="RHN10824.1"/>
    <property type="molecule type" value="Genomic_DNA"/>
</dbReference>
<dbReference type="AlphaFoldDB" id="A0A3R6K9D2"/>
<dbReference type="InterPro" id="IPR018580">
    <property type="entry name" value="Uncharacterised_YfhO"/>
</dbReference>
<evidence type="ECO:0000313" key="3">
    <source>
        <dbReference type="Proteomes" id="UP000283586"/>
    </source>
</evidence>
<dbReference type="Pfam" id="PF09586">
    <property type="entry name" value="YfhO"/>
    <property type="match status" value="1"/>
</dbReference>
<proteinExistence type="predicted"/>
<sequence>MRFLRNKEENVSKKVWFFLAYTVCFAIIAGAVFSVFIINKKSFIWVPDGLQQHFNALLYYRSWLLSILDTLVTEHKVSVPLWDMQIGLGSDVLTTLHYYVIGDPLNLLSVFVPDEKYMELFYNTMVLVRIYLAGLAFSAYCRYHGQKPYSTLLGAMVYDFCFWVIIAVRHPYFLNPMIYLPLILVGVDKIYKKQKPWLYMGMLAVATVSSFYFTYMICIFVAIYALLRYLMLFGKPVLKTVWYWVWRFVAYSLVTLASVSVILLPVVAMTLSTGRAGAQHTFSIMYPLSYYRKLLYGFLIGGSTYWSELGYTGIVLLAVLLLLFGGKKNRGLRAGFVLMTLLLLFPFAGKMLNGGSYVVNRYMWAYSMLVSFIAVKMYPQMMEMHFKKKIALFWAGITYIFLCLEVLGKHQKQYVLVALLLFSVLLVFIVGTGKKTKEKFVFKAALLVVVMLELIYQGWAEYAPQAGSYVEEFATQGEALSMLTKDAAGSLVKNHAKDTTYRYESLQSEEWKNTAMQLGINGTSYYFSLANPDINQFQREMYINQTRDFCYSGFDARTMLEVLSGVRYYVVPSRNSGLRPYGYNVCINRGTLGAGGQYEVKCDAYENDSVLPLGFASDAVIPRSTYEELDVTKKQQALLQGIVVEDEKIPSALAGTKTKPEFMDQDISYTITDMHNVELTDQGFTATEKKASVTLSFEGIPESETYFILKGLQFSEEGKTLTQSKSRLHIDVTCGKITKMITFLTKKNNFYSGVDDYLINAGYRDEKADEITLTFHEKGTYQFDDMQIICQPMEQTDDWTKNLKQDVLKNVVVDTNCISGTLENAKERLLCMTIPYSSGWRAYIDGAETEILKADTMYMAVDVPEGTHQIEFYYCTPYLKTGAVLSGIGILSVIGIVIFRYRTGKKKRNGIEQNKERIWDVYDISIGKKGIQGT</sequence>
<feature type="transmembrane region" description="Helical" evidence="1">
    <location>
        <begin position="294"/>
        <end position="324"/>
    </location>
</feature>
<feature type="transmembrane region" description="Helical" evidence="1">
    <location>
        <begin position="878"/>
        <end position="899"/>
    </location>
</feature>
<feature type="transmembrane region" description="Helical" evidence="1">
    <location>
        <begin position="15"/>
        <end position="38"/>
    </location>
</feature>
<feature type="transmembrane region" description="Helical" evidence="1">
    <location>
        <begin position="248"/>
        <end position="274"/>
    </location>
</feature>
<organism evidence="2 3">
    <name type="scientific">Roseburia intestinalis</name>
    <dbReference type="NCBI Taxonomy" id="166486"/>
    <lineage>
        <taxon>Bacteria</taxon>
        <taxon>Bacillati</taxon>
        <taxon>Bacillota</taxon>
        <taxon>Clostridia</taxon>
        <taxon>Lachnospirales</taxon>
        <taxon>Lachnospiraceae</taxon>
        <taxon>Roseburia</taxon>
    </lineage>
</organism>
<keyword evidence="1" id="KW-0812">Transmembrane</keyword>
<accession>A0A3R6K9D2</accession>
<evidence type="ECO:0000313" key="2">
    <source>
        <dbReference type="EMBL" id="RHN10824.1"/>
    </source>
</evidence>